<evidence type="ECO:0000313" key="2">
    <source>
        <dbReference type="Proteomes" id="UP000266841"/>
    </source>
</evidence>
<evidence type="ECO:0000313" key="1">
    <source>
        <dbReference type="EMBL" id="EJK47685.1"/>
    </source>
</evidence>
<dbReference type="Proteomes" id="UP000266841">
    <property type="component" value="Unassembled WGS sequence"/>
</dbReference>
<sequence length="41" mass="4343">MADGNIGQQAASAVDAKIQEFQALQEEIGKSNHKLGTLMAQ</sequence>
<organism evidence="1 2">
    <name type="scientific">Thalassiosira oceanica</name>
    <name type="common">Marine diatom</name>
    <dbReference type="NCBI Taxonomy" id="159749"/>
    <lineage>
        <taxon>Eukaryota</taxon>
        <taxon>Sar</taxon>
        <taxon>Stramenopiles</taxon>
        <taxon>Ochrophyta</taxon>
        <taxon>Bacillariophyta</taxon>
        <taxon>Coscinodiscophyceae</taxon>
        <taxon>Thalassiosirophycidae</taxon>
        <taxon>Thalassiosirales</taxon>
        <taxon>Thalassiosiraceae</taxon>
        <taxon>Thalassiosira</taxon>
    </lineage>
</organism>
<dbReference type="EMBL" id="AGNL01046726">
    <property type="protein sequence ID" value="EJK47685.1"/>
    <property type="molecule type" value="Genomic_DNA"/>
</dbReference>
<dbReference type="AlphaFoldDB" id="K0R4Y7"/>
<gene>
    <name evidence="1" type="ORF">THAOC_33575</name>
</gene>
<accession>K0R4Y7</accession>
<dbReference type="OMA" id="QEMQMAM"/>
<keyword evidence="2" id="KW-1185">Reference proteome</keyword>
<feature type="non-terminal residue" evidence="1">
    <location>
        <position position="41"/>
    </location>
</feature>
<dbReference type="OrthoDB" id="248120at2759"/>
<protein>
    <submittedName>
        <fullName evidence="1">Uncharacterized protein</fullName>
    </submittedName>
</protein>
<reference evidence="1 2" key="1">
    <citation type="journal article" date="2012" name="Genome Biol.">
        <title>Genome and low-iron response of an oceanic diatom adapted to chronic iron limitation.</title>
        <authorList>
            <person name="Lommer M."/>
            <person name="Specht M."/>
            <person name="Roy A.S."/>
            <person name="Kraemer L."/>
            <person name="Andreson R."/>
            <person name="Gutowska M.A."/>
            <person name="Wolf J."/>
            <person name="Bergner S.V."/>
            <person name="Schilhabel M.B."/>
            <person name="Klostermeier U.C."/>
            <person name="Beiko R.G."/>
            <person name="Rosenstiel P."/>
            <person name="Hippler M."/>
            <person name="Laroche J."/>
        </authorList>
    </citation>
    <scope>NUCLEOTIDE SEQUENCE [LARGE SCALE GENOMIC DNA]</scope>
    <source>
        <strain evidence="1 2">CCMP1005</strain>
    </source>
</reference>
<comment type="caution">
    <text evidence="1">The sequence shown here is derived from an EMBL/GenBank/DDBJ whole genome shotgun (WGS) entry which is preliminary data.</text>
</comment>
<proteinExistence type="predicted"/>
<name>K0R4Y7_THAOC</name>